<dbReference type="EMBL" id="MU853404">
    <property type="protein sequence ID" value="KAK4136013.1"/>
    <property type="molecule type" value="Genomic_DNA"/>
</dbReference>
<gene>
    <name evidence="2" type="ORF">BT67DRAFT_229631</name>
</gene>
<reference evidence="2" key="2">
    <citation type="submission" date="2023-05" db="EMBL/GenBank/DDBJ databases">
        <authorList>
            <consortium name="Lawrence Berkeley National Laboratory"/>
            <person name="Steindorff A."/>
            <person name="Hensen N."/>
            <person name="Bonometti L."/>
            <person name="Westerberg I."/>
            <person name="Brannstrom I.O."/>
            <person name="Guillou S."/>
            <person name="Cros-Aarteil S."/>
            <person name="Calhoun S."/>
            <person name="Haridas S."/>
            <person name="Kuo A."/>
            <person name="Mondo S."/>
            <person name="Pangilinan J."/>
            <person name="Riley R."/>
            <person name="Labutti K."/>
            <person name="Andreopoulos B."/>
            <person name="Lipzen A."/>
            <person name="Chen C."/>
            <person name="Yanf M."/>
            <person name="Daum C."/>
            <person name="Ng V."/>
            <person name="Clum A."/>
            <person name="Ohm R."/>
            <person name="Martin F."/>
            <person name="Silar P."/>
            <person name="Natvig D."/>
            <person name="Lalanne C."/>
            <person name="Gautier V."/>
            <person name="Ament-Velasquez S.L."/>
            <person name="Kruys A."/>
            <person name="Hutchinson M.I."/>
            <person name="Powell A.J."/>
            <person name="Barry K."/>
            <person name="Miller A.N."/>
            <person name="Grigoriev I.V."/>
            <person name="Debuchy R."/>
            <person name="Gladieux P."/>
            <person name="Thoren M.H."/>
            <person name="Johannesson H."/>
        </authorList>
    </citation>
    <scope>NUCLEOTIDE SEQUENCE</scope>
    <source>
        <strain evidence="2">CBS 123565</strain>
    </source>
</reference>
<evidence type="ECO:0000313" key="2">
    <source>
        <dbReference type="EMBL" id="KAK4136013.1"/>
    </source>
</evidence>
<accession>A0AAN6ZFI3</accession>
<name>A0AAN6ZFI3_9PEZI</name>
<dbReference type="Proteomes" id="UP001304895">
    <property type="component" value="Unassembled WGS sequence"/>
</dbReference>
<dbReference type="AlphaFoldDB" id="A0AAN6ZFI3"/>
<evidence type="ECO:0000256" key="1">
    <source>
        <dbReference type="SAM" id="MobiDB-lite"/>
    </source>
</evidence>
<keyword evidence="3" id="KW-1185">Reference proteome</keyword>
<organism evidence="2 3">
    <name type="scientific">Trichocladium antarcticum</name>
    <dbReference type="NCBI Taxonomy" id="1450529"/>
    <lineage>
        <taxon>Eukaryota</taxon>
        <taxon>Fungi</taxon>
        <taxon>Dikarya</taxon>
        <taxon>Ascomycota</taxon>
        <taxon>Pezizomycotina</taxon>
        <taxon>Sordariomycetes</taxon>
        <taxon>Sordariomycetidae</taxon>
        <taxon>Sordariales</taxon>
        <taxon>Chaetomiaceae</taxon>
        <taxon>Trichocladium</taxon>
    </lineage>
</organism>
<feature type="compositionally biased region" description="Basic residues" evidence="1">
    <location>
        <begin position="145"/>
        <end position="160"/>
    </location>
</feature>
<feature type="region of interest" description="Disordered" evidence="1">
    <location>
        <begin position="120"/>
        <end position="172"/>
    </location>
</feature>
<protein>
    <submittedName>
        <fullName evidence="2">Uncharacterized protein</fullName>
    </submittedName>
</protein>
<sequence>MPQADGQVCGGTRQVVINPYVHDTLVIPIRVGVRFSQPGAKKQNPCNYNRSRAARVTSQCGRPTPPGRLHPLVAAYRAYSFPTHAEDGQSEKSRRDKAEMVPRRRNASLICRGQPMTMTLCHEDRNDSGRKKREVGRPEVGSVGKMKHRQRRIRNRRAMPHRQDPAGQKHPR</sequence>
<evidence type="ECO:0000313" key="3">
    <source>
        <dbReference type="Proteomes" id="UP001304895"/>
    </source>
</evidence>
<proteinExistence type="predicted"/>
<comment type="caution">
    <text evidence="2">The sequence shown here is derived from an EMBL/GenBank/DDBJ whole genome shotgun (WGS) entry which is preliminary data.</text>
</comment>
<reference evidence="2" key="1">
    <citation type="journal article" date="2023" name="Mol. Phylogenet. Evol.">
        <title>Genome-scale phylogeny and comparative genomics of the fungal order Sordariales.</title>
        <authorList>
            <person name="Hensen N."/>
            <person name="Bonometti L."/>
            <person name="Westerberg I."/>
            <person name="Brannstrom I.O."/>
            <person name="Guillou S."/>
            <person name="Cros-Aarteil S."/>
            <person name="Calhoun S."/>
            <person name="Haridas S."/>
            <person name="Kuo A."/>
            <person name="Mondo S."/>
            <person name="Pangilinan J."/>
            <person name="Riley R."/>
            <person name="LaButti K."/>
            <person name="Andreopoulos B."/>
            <person name="Lipzen A."/>
            <person name="Chen C."/>
            <person name="Yan M."/>
            <person name="Daum C."/>
            <person name="Ng V."/>
            <person name="Clum A."/>
            <person name="Steindorff A."/>
            <person name="Ohm R.A."/>
            <person name="Martin F."/>
            <person name="Silar P."/>
            <person name="Natvig D.O."/>
            <person name="Lalanne C."/>
            <person name="Gautier V."/>
            <person name="Ament-Velasquez S.L."/>
            <person name="Kruys A."/>
            <person name="Hutchinson M.I."/>
            <person name="Powell A.J."/>
            <person name="Barry K."/>
            <person name="Miller A.N."/>
            <person name="Grigoriev I.V."/>
            <person name="Debuchy R."/>
            <person name="Gladieux P."/>
            <person name="Hiltunen Thoren M."/>
            <person name="Johannesson H."/>
        </authorList>
    </citation>
    <scope>NUCLEOTIDE SEQUENCE</scope>
    <source>
        <strain evidence="2">CBS 123565</strain>
    </source>
</reference>